<feature type="compositionally biased region" description="Basic residues" evidence="1">
    <location>
        <begin position="151"/>
        <end position="160"/>
    </location>
</feature>
<dbReference type="PANTHER" id="PTHR38846:SF1">
    <property type="entry name" value="C3H1-TYPE DOMAIN-CONTAINING PROTEIN"/>
    <property type="match status" value="1"/>
</dbReference>
<dbReference type="OrthoDB" id="6105938at2759"/>
<sequence length="214" mass="23962">MGPLAVFFSEFENFSLDPAAAPTDEFNRLLSTVGNENARVLRDDFREALVDEFVAAYGKSNSLYPWRALCGDIGIDPIPETLGECQIARKSFVNIIDLLQARSTRTKVQRFASIKELAEYTATTKRFFPRDKARGNLLEELLRRILDEAPKKRRRRKKTKVPQDVGNSQQQQGSGLAGKKRKRRNRARRRANLALLTAAATGTASVPPANEVSV</sequence>
<dbReference type="AlphaFoldDB" id="A0A0D0DMC1"/>
<accession>A0A0D0DMC1</accession>
<evidence type="ECO:0000313" key="3">
    <source>
        <dbReference type="Proteomes" id="UP000054538"/>
    </source>
</evidence>
<reference evidence="2 3" key="1">
    <citation type="submission" date="2014-04" db="EMBL/GenBank/DDBJ databases">
        <authorList>
            <consortium name="DOE Joint Genome Institute"/>
            <person name="Kuo A."/>
            <person name="Kohler A."/>
            <person name="Jargeat P."/>
            <person name="Nagy L.G."/>
            <person name="Floudas D."/>
            <person name="Copeland A."/>
            <person name="Barry K.W."/>
            <person name="Cichocki N."/>
            <person name="Veneault-Fourrey C."/>
            <person name="LaButti K."/>
            <person name="Lindquist E.A."/>
            <person name="Lipzen A."/>
            <person name="Lundell T."/>
            <person name="Morin E."/>
            <person name="Murat C."/>
            <person name="Sun H."/>
            <person name="Tunlid A."/>
            <person name="Henrissat B."/>
            <person name="Grigoriev I.V."/>
            <person name="Hibbett D.S."/>
            <person name="Martin F."/>
            <person name="Nordberg H.P."/>
            <person name="Cantor M.N."/>
            <person name="Hua S.X."/>
        </authorList>
    </citation>
    <scope>NUCLEOTIDE SEQUENCE [LARGE SCALE GENOMIC DNA]</scope>
    <source>
        <strain evidence="2 3">Ve08.2h10</strain>
    </source>
</reference>
<protein>
    <submittedName>
        <fullName evidence="2">Uncharacterized protein</fullName>
    </submittedName>
</protein>
<dbReference type="PANTHER" id="PTHR38846">
    <property type="entry name" value="C3H1-TYPE DOMAIN-CONTAINING PROTEIN"/>
    <property type="match status" value="1"/>
</dbReference>
<evidence type="ECO:0000256" key="1">
    <source>
        <dbReference type="SAM" id="MobiDB-lite"/>
    </source>
</evidence>
<feature type="region of interest" description="Disordered" evidence="1">
    <location>
        <begin position="149"/>
        <end position="214"/>
    </location>
</feature>
<dbReference type="Proteomes" id="UP000054538">
    <property type="component" value="Unassembled WGS sequence"/>
</dbReference>
<dbReference type="HOGENOM" id="CLU_053382_2_2_1"/>
<evidence type="ECO:0000313" key="2">
    <source>
        <dbReference type="EMBL" id="KIK92733.1"/>
    </source>
</evidence>
<dbReference type="STRING" id="930991.A0A0D0DMC1"/>
<organism evidence="2 3">
    <name type="scientific">Paxillus rubicundulus Ve08.2h10</name>
    <dbReference type="NCBI Taxonomy" id="930991"/>
    <lineage>
        <taxon>Eukaryota</taxon>
        <taxon>Fungi</taxon>
        <taxon>Dikarya</taxon>
        <taxon>Basidiomycota</taxon>
        <taxon>Agaricomycotina</taxon>
        <taxon>Agaricomycetes</taxon>
        <taxon>Agaricomycetidae</taxon>
        <taxon>Boletales</taxon>
        <taxon>Paxilineae</taxon>
        <taxon>Paxillaceae</taxon>
        <taxon>Paxillus</taxon>
    </lineage>
</organism>
<feature type="compositionally biased region" description="Polar residues" evidence="1">
    <location>
        <begin position="165"/>
        <end position="174"/>
    </location>
</feature>
<feature type="compositionally biased region" description="Basic residues" evidence="1">
    <location>
        <begin position="178"/>
        <end position="191"/>
    </location>
</feature>
<proteinExistence type="predicted"/>
<dbReference type="EMBL" id="KN825248">
    <property type="protein sequence ID" value="KIK92733.1"/>
    <property type="molecule type" value="Genomic_DNA"/>
</dbReference>
<keyword evidence="3" id="KW-1185">Reference proteome</keyword>
<feature type="compositionally biased region" description="Low complexity" evidence="1">
    <location>
        <begin position="192"/>
        <end position="204"/>
    </location>
</feature>
<gene>
    <name evidence="2" type="ORF">PAXRUDRAFT_791622</name>
</gene>
<reference evidence="3" key="2">
    <citation type="submission" date="2015-01" db="EMBL/GenBank/DDBJ databases">
        <title>Evolutionary Origins and Diversification of the Mycorrhizal Mutualists.</title>
        <authorList>
            <consortium name="DOE Joint Genome Institute"/>
            <consortium name="Mycorrhizal Genomics Consortium"/>
            <person name="Kohler A."/>
            <person name="Kuo A."/>
            <person name="Nagy L.G."/>
            <person name="Floudas D."/>
            <person name="Copeland A."/>
            <person name="Barry K.W."/>
            <person name="Cichocki N."/>
            <person name="Veneault-Fourrey C."/>
            <person name="LaButti K."/>
            <person name="Lindquist E.A."/>
            <person name="Lipzen A."/>
            <person name="Lundell T."/>
            <person name="Morin E."/>
            <person name="Murat C."/>
            <person name="Riley R."/>
            <person name="Ohm R."/>
            <person name="Sun H."/>
            <person name="Tunlid A."/>
            <person name="Henrissat B."/>
            <person name="Grigoriev I.V."/>
            <person name="Hibbett D.S."/>
            <person name="Martin F."/>
        </authorList>
    </citation>
    <scope>NUCLEOTIDE SEQUENCE [LARGE SCALE GENOMIC DNA]</scope>
    <source>
        <strain evidence="3">Ve08.2h10</strain>
    </source>
</reference>
<name>A0A0D0DMC1_9AGAM</name>
<dbReference type="InParanoid" id="A0A0D0DMC1"/>